<dbReference type="PRINTS" id="PR00423">
    <property type="entry name" value="CELLDVISFTSZ"/>
</dbReference>
<feature type="domain" description="Tubulin/FtsZ GTPase" evidence="7">
    <location>
        <begin position="14"/>
        <end position="204"/>
    </location>
</feature>
<sequence length="382" mass="40424">MSIQFLDNTQSPARIRVIGVGGCGGNIIRYLQDRHVSGIEYAAVNTDSQALASIQGVECVHIGEGLTRGLGAGADPKLAAQAAEEESRRLQELVRGCDMVFITAGMGKGTGTGASPIIARLAREEKALTVAVVTSPFDHERRGASAINGIEALSKEVDSLLVVPNAKLQDVLGNDVMLKDALAAANGVLYNAVCGISEIITKPGEMNLDFNDVRAVMSAKGKAVMGSACATGTDRATAAAQEALCCPLMEDVDLSSASHFLVNITASGDYIRLSEADAVHAVIDEKAPNCRNERFVGLVYDESMGEEIRVTIIATGINGEAQAMEFSAAAVGGGAPDLEVIRSGIKDPCFMPARQRHRQEQLREKLGGDERKVPTIMRRQCN</sequence>
<reference evidence="9" key="2">
    <citation type="journal article" date="2023" name="Microbiome">
        <title>Synthase-selected sorting approach identifies a beta-lactone synthase in a nudibranch symbiotic bacterium.</title>
        <authorList>
            <person name="Dzunkova M."/>
            <person name="La Clair J.J."/>
            <person name="Tyml T."/>
            <person name="Doud D."/>
            <person name="Schulz F."/>
            <person name="Piquer-Esteban S."/>
            <person name="Porcel Sanchis D."/>
            <person name="Osborn A."/>
            <person name="Robinson D."/>
            <person name="Louie K.B."/>
            <person name="Bowen B.P."/>
            <person name="Bowers R.M."/>
            <person name="Lee J."/>
            <person name="Arnau V."/>
            <person name="Diaz-Villanueva W."/>
            <person name="Stepanauskas R."/>
            <person name="Gosliner T."/>
            <person name="Date S.V."/>
            <person name="Northen T.R."/>
            <person name="Cheng J.F."/>
            <person name="Burkart M.D."/>
            <person name="Woyke T."/>
        </authorList>
    </citation>
    <scope>NUCLEOTIDE SEQUENCE</scope>
    <source>
        <strain evidence="9">Df01</strain>
    </source>
</reference>
<dbReference type="InterPro" id="IPR003008">
    <property type="entry name" value="Tubulin_FtsZ_GTPase"/>
</dbReference>
<keyword evidence="4 6" id="KW-0132">Cell division</keyword>
<dbReference type="InterPro" id="IPR036525">
    <property type="entry name" value="Tubulin/FtsZ_GTPase_sf"/>
</dbReference>
<proteinExistence type="inferred from homology"/>
<dbReference type="SUPFAM" id="SSF55307">
    <property type="entry name" value="Tubulin C-terminal domain-like"/>
    <property type="match status" value="1"/>
</dbReference>
<dbReference type="InterPro" id="IPR008280">
    <property type="entry name" value="Tub_FtsZ_C"/>
</dbReference>
<protein>
    <recommendedName>
        <fullName evidence="4 5">Cell division protein FtsZ</fullName>
    </recommendedName>
</protein>
<dbReference type="SUPFAM" id="SSF52490">
    <property type="entry name" value="Tubulin nucleotide-binding domain-like"/>
    <property type="match status" value="1"/>
</dbReference>
<evidence type="ECO:0000313" key="10">
    <source>
        <dbReference type="Proteomes" id="UP001168167"/>
    </source>
</evidence>
<evidence type="ECO:0000313" key="9">
    <source>
        <dbReference type="EMBL" id="MDM5147265.1"/>
    </source>
</evidence>
<evidence type="ECO:0000259" key="8">
    <source>
        <dbReference type="SMART" id="SM00865"/>
    </source>
</evidence>
<dbReference type="Pfam" id="PF00091">
    <property type="entry name" value="Tubulin"/>
    <property type="match status" value="1"/>
</dbReference>
<keyword evidence="4" id="KW-0963">Cytoplasm</keyword>
<keyword evidence="2 4" id="KW-0547">Nucleotide-binding</keyword>
<dbReference type="CDD" id="cd02201">
    <property type="entry name" value="FtsZ_type1"/>
    <property type="match status" value="1"/>
</dbReference>
<dbReference type="Pfam" id="PF12327">
    <property type="entry name" value="FtsZ_C"/>
    <property type="match status" value="1"/>
</dbReference>
<evidence type="ECO:0000256" key="4">
    <source>
        <dbReference type="HAMAP-Rule" id="MF_00909"/>
    </source>
</evidence>
<dbReference type="Gene3D" id="3.40.50.1440">
    <property type="entry name" value="Tubulin/FtsZ, GTPase domain"/>
    <property type="match status" value="1"/>
</dbReference>
<accession>A0ABT7QKZ1</accession>
<keyword evidence="4 6" id="KW-0131">Cell cycle</keyword>
<evidence type="ECO:0000256" key="1">
    <source>
        <dbReference type="ARBA" id="ARBA00009690"/>
    </source>
</evidence>
<feature type="domain" description="Tubulin/FtsZ 2-layer sandwich" evidence="8">
    <location>
        <begin position="206"/>
        <end position="326"/>
    </location>
</feature>
<dbReference type="InterPro" id="IPR020805">
    <property type="entry name" value="Cell_div_FtsZ_CS"/>
</dbReference>
<feature type="binding site" evidence="4">
    <location>
        <begin position="109"/>
        <end position="111"/>
    </location>
    <ligand>
        <name>GTP</name>
        <dbReference type="ChEBI" id="CHEBI:37565"/>
    </ligand>
</feature>
<dbReference type="GO" id="GO:0051301">
    <property type="term" value="P:cell division"/>
    <property type="evidence" value="ECO:0007669"/>
    <property type="project" value="UniProtKB-KW"/>
</dbReference>
<keyword evidence="10" id="KW-1185">Reference proteome</keyword>
<dbReference type="InterPro" id="IPR018316">
    <property type="entry name" value="Tubulin/FtsZ_2-layer-sand-dom"/>
</dbReference>
<comment type="subcellular location">
    <subcellularLocation>
        <location evidence="4">Cytoplasm</location>
    </subcellularLocation>
    <text evidence="4">Assembles at midcell at the inner surface of the cytoplasmic membrane.</text>
</comment>
<comment type="caution">
    <text evidence="4">Lacks conserved residue(s) required for the propagation of feature annotation.</text>
</comment>
<evidence type="ECO:0000256" key="3">
    <source>
        <dbReference type="ARBA" id="ARBA00023134"/>
    </source>
</evidence>
<dbReference type="InterPro" id="IPR024757">
    <property type="entry name" value="FtsZ_C"/>
</dbReference>
<comment type="caution">
    <text evidence="9">The sequence shown here is derived from an EMBL/GenBank/DDBJ whole genome shotgun (WGS) entry which is preliminary data.</text>
</comment>
<comment type="function">
    <text evidence="4 6">Essential cell division protein that forms a contractile ring structure (Z ring) at the future cell division site. The regulation of the ring assembly controls the timing and the location of cell division. One of the functions of the FtsZ ring is to recruit other cell division proteins to the septum to produce a new cell wall between the dividing cells. Binds GTP and shows GTPase activity.</text>
</comment>
<comment type="subunit">
    <text evidence="4">Homodimer. Polymerizes to form a dynamic ring structure in a strictly GTP-dependent manner. Interacts directly with several other division proteins.</text>
</comment>
<dbReference type="PROSITE" id="PS01135">
    <property type="entry name" value="FTSZ_2"/>
    <property type="match status" value="1"/>
</dbReference>
<dbReference type="SMART" id="SM00865">
    <property type="entry name" value="Tubulin_C"/>
    <property type="match status" value="1"/>
</dbReference>
<evidence type="ECO:0000259" key="7">
    <source>
        <dbReference type="SMART" id="SM00864"/>
    </source>
</evidence>
<feature type="binding site" evidence="4">
    <location>
        <position position="142"/>
    </location>
    <ligand>
        <name>GTP</name>
        <dbReference type="ChEBI" id="CHEBI:37565"/>
    </ligand>
</feature>
<dbReference type="Proteomes" id="UP001168167">
    <property type="component" value="Unassembled WGS sequence"/>
</dbReference>
<dbReference type="PANTHER" id="PTHR30314:SF3">
    <property type="entry name" value="MITOCHONDRIAL DIVISION PROTEIN FSZA"/>
    <property type="match status" value="1"/>
</dbReference>
<keyword evidence="4 6" id="KW-0717">Septation</keyword>
<dbReference type="SMART" id="SM00864">
    <property type="entry name" value="Tubulin"/>
    <property type="match status" value="1"/>
</dbReference>
<feature type="binding site" evidence="4">
    <location>
        <position position="140"/>
    </location>
    <ligand>
        <name>GTP</name>
        <dbReference type="ChEBI" id="CHEBI:37565"/>
    </ligand>
</feature>
<comment type="similarity">
    <text evidence="1 4 6">Belongs to the FtsZ family.</text>
</comment>
<reference evidence="9" key="1">
    <citation type="submission" date="2022-08" db="EMBL/GenBank/DDBJ databases">
        <authorList>
            <person name="Dzunkova M."/>
            <person name="La Clair J."/>
            <person name="Tyml T."/>
            <person name="Doud D."/>
            <person name="Schulz F."/>
            <person name="Piquer S."/>
            <person name="Porcel Sanchis D."/>
            <person name="Osborn A."/>
            <person name="Robinson D."/>
            <person name="Louie K.B."/>
            <person name="Bowen B.P."/>
            <person name="Bowers R."/>
            <person name="Lee J."/>
            <person name="Arnau Llombart V."/>
            <person name="Diaz Villanueva W."/>
            <person name="Gosliner T."/>
            <person name="Northen T."/>
            <person name="Cheng J.-F."/>
            <person name="Burkart M.D."/>
            <person name="Woyke T."/>
        </authorList>
    </citation>
    <scope>NUCLEOTIDE SEQUENCE</scope>
    <source>
        <strain evidence="9">Df01</strain>
    </source>
</reference>
<dbReference type="NCBIfam" id="TIGR00065">
    <property type="entry name" value="ftsZ"/>
    <property type="match status" value="1"/>
</dbReference>
<dbReference type="InterPro" id="IPR045061">
    <property type="entry name" value="FtsZ/CetZ"/>
</dbReference>
<evidence type="ECO:0000256" key="6">
    <source>
        <dbReference type="RuleBase" id="RU000631"/>
    </source>
</evidence>
<dbReference type="EMBL" id="JANQAO010000001">
    <property type="protein sequence ID" value="MDM5147265.1"/>
    <property type="molecule type" value="Genomic_DNA"/>
</dbReference>
<feature type="binding site" evidence="4">
    <location>
        <position position="186"/>
    </location>
    <ligand>
        <name>GTP</name>
        <dbReference type="ChEBI" id="CHEBI:37565"/>
    </ligand>
</feature>
<dbReference type="PANTHER" id="PTHR30314">
    <property type="entry name" value="CELL DIVISION PROTEIN FTSZ-RELATED"/>
    <property type="match status" value="1"/>
</dbReference>
<dbReference type="InterPro" id="IPR000158">
    <property type="entry name" value="Cell_div_FtsZ"/>
</dbReference>
<evidence type="ECO:0000256" key="5">
    <source>
        <dbReference type="NCBIfam" id="TIGR00065"/>
    </source>
</evidence>
<dbReference type="HAMAP" id="MF_00909">
    <property type="entry name" value="FtsZ"/>
    <property type="match status" value="1"/>
</dbReference>
<gene>
    <name evidence="4 9" type="primary">ftsZ</name>
    <name evidence="9" type="ORF">NQX30_02605</name>
</gene>
<keyword evidence="3 4" id="KW-0342">GTP-binding</keyword>
<organism evidence="9 10">
    <name type="scientific">Candidatus Doriopsillibacter californiensis</name>
    <dbReference type="NCBI Taxonomy" id="2970740"/>
    <lineage>
        <taxon>Bacteria</taxon>
        <taxon>Pseudomonadati</taxon>
        <taxon>Pseudomonadota</taxon>
        <taxon>Gammaproteobacteria</taxon>
        <taxon>Candidatus Tethybacterales</taxon>
        <taxon>Candidatus Persebacteraceae</taxon>
        <taxon>Candidatus Doriopsillibacter</taxon>
    </lineage>
</organism>
<name>A0ABT7QKZ1_9GAMM</name>
<evidence type="ECO:0000256" key="2">
    <source>
        <dbReference type="ARBA" id="ARBA00022741"/>
    </source>
</evidence>